<dbReference type="GO" id="GO:0005524">
    <property type="term" value="F:ATP binding"/>
    <property type="evidence" value="ECO:0007669"/>
    <property type="project" value="UniProtKB-KW"/>
</dbReference>
<feature type="compositionally biased region" description="Low complexity" evidence="9">
    <location>
        <begin position="34"/>
        <end position="46"/>
    </location>
</feature>
<dbReference type="PANTHER" id="PTHR12400:SF51">
    <property type="entry name" value="INOSITOL POLYPHOSPHATE MULTIKINASE"/>
    <property type="match status" value="1"/>
</dbReference>
<dbReference type="OrthoDB" id="338650at2759"/>
<evidence type="ECO:0000256" key="3">
    <source>
        <dbReference type="ARBA" id="ARBA00022741"/>
    </source>
</evidence>
<keyword evidence="3" id="KW-0547">Nucleotide-binding</keyword>
<feature type="region of interest" description="Disordered" evidence="9">
    <location>
        <begin position="1"/>
        <end position="46"/>
    </location>
</feature>
<evidence type="ECO:0000313" key="11">
    <source>
        <dbReference type="Proteomes" id="UP000008743"/>
    </source>
</evidence>
<gene>
    <name evidence="10" type="ORF">CAOG_005030</name>
</gene>
<keyword evidence="2 8" id="KW-0808">Transferase</keyword>
<evidence type="ECO:0000256" key="6">
    <source>
        <dbReference type="ARBA" id="ARBA00036164"/>
    </source>
</evidence>
<evidence type="ECO:0000256" key="8">
    <source>
        <dbReference type="RuleBase" id="RU363090"/>
    </source>
</evidence>
<evidence type="ECO:0000256" key="4">
    <source>
        <dbReference type="ARBA" id="ARBA00022777"/>
    </source>
</evidence>
<dbReference type="Gene3D" id="3.30.470.160">
    <property type="entry name" value="Inositol polyphosphate kinase"/>
    <property type="match status" value="1"/>
</dbReference>
<dbReference type="GO" id="GO:0005634">
    <property type="term" value="C:nucleus"/>
    <property type="evidence" value="ECO:0007669"/>
    <property type="project" value="TreeGrafter"/>
</dbReference>
<feature type="compositionally biased region" description="Polar residues" evidence="9">
    <location>
        <begin position="7"/>
        <end position="17"/>
    </location>
</feature>
<keyword evidence="5" id="KW-0067">ATP-binding</keyword>
<dbReference type="GO" id="GO:0047326">
    <property type="term" value="F:inositol-1,3,4,6-tetrakisphosphate 5-kinase activity"/>
    <property type="evidence" value="ECO:0007669"/>
    <property type="project" value="RHEA"/>
</dbReference>
<keyword evidence="11" id="KW-1185">Reference proteome</keyword>
<dbReference type="InParanoid" id="A0A0D2WR88"/>
<comment type="similarity">
    <text evidence="1 8">Belongs to the inositol phosphokinase (IPK) family.</text>
</comment>
<dbReference type="EMBL" id="KE346367">
    <property type="protein sequence ID" value="KJE94385.1"/>
    <property type="molecule type" value="Genomic_DNA"/>
</dbReference>
<dbReference type="GO" id="GO:0005737">
    <property type="term" value="C:cytoplasm"/>
    <property type="evidence" value="ECO:0007669"/>
    <property type="project" value="TreeGrafter"/>
</dbReference>
<comment type="catalytic activity">
    <reaction evidence="7">
        <text>1D-myo-inositol 1,3,4,6-tetrakisphosphate + ATP = 1D-myo-inositol 1,3,4,5,6-pentakisphosphate + ADP + H(+)</text>
        <dbReference type="Rhea" id="RHEA:12717"/>
        <dbReference type="ChEBI" id="CHEBI:15378"/>
        <dbReference type="ChEBI" id="CHEBI:30616"/>
        <dbReference type="ChEBI" id="CHEBI:57660"/>
        <dbReference type="ChEBI" id="CHEBI:57733"/>
        <dbReference type="ChEBI" id="CHEBI:456216"/>
        <dbReference type="EC" id="2.7.1.140"/>
    </reaction>
</comment>
<proteinExistence type="inferred from homology"/>
<dbReference type="GO" id="GO:0032958">
    <property type="term" value="P:inositol phosphate biosynthetic process"/>
    <property type="evidence" value="ECO:0007669"/>
    <property type="project" value="InterPro"/>
</dbReference>
<dbReference type="AlphaFoldDB" id="A0A0D2WR88"/>
<evidence type="ECO:0000256" key="1">
    <source>
        <dbReference type="ARBA" id="ARBA00007374"/>
    </source>
</evidence>
<dbReference type="EC" id="2.7.-.-" evidence="8"/>
<dbReference type="PANTHER" id="PTHR12400">
    <property type="entry name" value="INOSITOL POLYPHOSPHATE KINASE"/>
    <property type="match status" value="1"/>
</dbReference>
<protein>
    <recommendedName>
        <fullName evidence="8">Kinase</fullName>
        <ecNumber evidence="8">2.7.-.-</ecNumber>
    </recommendedName>
</protein>
<organism evidence="10 11">
    <name type="scientific">Capsaspora owczarzaki (strain ATCC 30864)</name>
    <dbReference type="NCBI Taxonomy" id="595528"/>
    <lineage>
        <taxon>Eukaryota</taxon>
        <taxon>Filasterea</taxon>
        <taxon>Capsaspora</taxon>
    </lineage>
</organism>
<dbReference type="eggNOG" id="KOG1620">
    <property type="taxonomic scope" value="Eukaryota"/>
</dbReference>
<dbReference type="GO" id="GO:0008440">
    <property type="term" value="F:inositol-1,4,5-trisphosphate 3-kinase activity"/>
    <property type="evidence" value="ECO:0007669"/>
    <property type="project" value="TreeGrafter"/>
</dbReference>
<dbReference type="Pfam" id="PF03770">
    <property type="entry name" value="IPK"/>
    <property type="match status" value="1"/>
</dbReference>
<sequence>MQVGDLRSSSTGTLQPSHTHHQQHLGESLEHQQEQQQQHRQQQQLSELAATARAGHVDHLVRCDHQVGGHKPEEGKGKPLFQQGAFVFKPLPVGDPRSFHELLFYERIFDLKTPSTPGTAAIAHEMPLPRSEDVQELRLLVPKFAGVVLADDDSVEDLTKGNNSYLKMEDTSASFRKPCIADIKMGIQTWGENASESKIAKEREKYPPQQTLGFRVVGMKVYNATTDVFQPYGRKFGLGLDESTVAQGCRTYLSTDGGASIQREVLQLILVKLRAILSWFERQRSFRFYGSSLLLTYEGAAQAGAPPAVDVRMIDFAHVFPIVASDNGSLGRDDGYIHGLTTLIRVLEQL</sequence>
<name>A0A0D2WR88_CAPO3</name>
<evidence type="ECO:0000256" key="5">
    <source>
        <dbReference type="ARBA" id="ARBA00022840"/>
    </source>
</evidence>
<evidence type="ECO:0000256" key="9">
    <source>
        <dbReference type="SAM" id="MobiDB-lite"/>
    </source>
</evidence>
<comment type="catalytic activity">
    <reaction evidence="6">
        <text>1D-myo-inositol 1,4,5-trisphosphate + 2 ATP = 1D-myo-inositol 1,3,4,5,6-pentakisphosphate + 2 ADP + 2 H(+)</text>
        <dbReference type="Rhea" id="RHEA:32359"/>
        <dbReference type="ChEBI" id="CHEBI:15378"/>
        <dbReference type="ChEBI" id="CHEBI:30616"/>
        <dbReference type="ChEBI" id="CHEBI:57733"/>
        <dbReference type="ChEBI" id="CHEBI:203600"/>
        <dbReference type="ChEBI" id="CHEBI:456216"/>
        <dbReference type="EC" id="2.7.1.151"/>
    </reaction>
</comment>
<evidence type="ECO:0000256" key="7">
    <source>
        <dbReference type="ARBA" id="ARBA00036525"/>
    </source>
</evidence>
<keyword evidence="4 8" id="KW-0418">Kinase</keyword>
<dbReference type="InterPro" id="IPR038286">
    <property type="entry name" value="IPK_sf"/>
</dbReference>
<evidence type="ECO:0000256" key="2">
    <source>
        <dbReference type="ARBA" id="ARBA00022679"/>
    </source>
</evidence>
<evidence type="ECO:0000313" key="10">
    <source>
        <dbReference type="EMBL" id="KJE94385.1"/>
    </source>
</evidence>
<dbReference type="Proteomes" id="UP000008743">
    <property type="component" value="Unassembled WGS sequence"/>
</dbReference>
<dbReference type="STRING" id="595528.A0A0D2WR88"/>
<accession>A0A0D2WR88</accession>
<dbReference type="SUPFAM" id="SSF56104">
    <property type="entry name" value="SAICAR synthase-like"/>
    <property type="match status" value="1"/>
</dbReference>
<dbReference type="InterPro" id="IPR005522">
    <property type="entry name" value="IPK"/>
</dbReference>
<reference evidence="11" key="1">
    <citation type="submission" date="2011-02" db="EMBL/GenBank/DDBJ databases">
        <title>The Genome Sequence of Capsaspora owczarzaki ATCC 30864.</title>
        <authorList>
            <person name="Russ C."/>
            <person name="Cuomo C."/>
            <person name="Burger G."/>
            <person name="Gray M.W."/>
            <person name="Holland P.W.H."/>
            <person name="King N."/>
            <person name="Lang F.B.F."/>
            <person name="Roger A.J."/>
            <person name="Ruiz-Trillo I."/>
            <person name="Young S.K."/>
            <person name="Zeng Q."/>
            <person name="Gargeya S."/>
            <person name="Alvarado L."/>
            <person name="Berlin A."/>
            <person name="Chapman S.B."/>
            <person name="Chen Z."/>
            <person name="Freedman E."/>
            <person name="Gellesch M."/>
            <person name="Goldberg J."/>
            <person name="Griggs A."/>
            <person name="Gujja S."/>
            <person name="Heilman E."/>
            <person name="Heiman D."/>
            <person name="Howarth C."/>
            <person name="Mehta T."/>
            <person name="Neiman D."/>
            <person name="Pearson M."/>
            <person name="Roberts A."/>
            <person name="Saif S."/>
            <person name="Shea T."/>
            <person name="Shenoy N."/>
            <person name="Sisk P."/>
            <person name="Stolte C."/>
            <person name="Sykes S."/>
            <person name="White J."/>
            <person name="Yandava C."/>
            <person name="Haas B."/>
            <person name="Nusbaum C."/>
            <person name="Birren B."/>
        </authorList>
    </citation>
    <scope>NUCLEOTIDE SEQUENCE</scope>
    <source>
        <strain evidence="11">ATCC 30864</strain>
    </source>
</reference>
<dbReference type="PhylomeDB" id="A0A0D2WR88"/>